<gene>
    <name evidence="2" type="ORF">GWI33_017008</name>
</gene>
<evidence type="ECO:0000313" key="3">
    <source>
        <dbReference type="Proteomes" id="UP000625711"/>
    </source>
</evidence>
<keyword evidence="1" id="KW-0175">Coiled coil</keyword>
<feature type="coiled-coil region" evidence="1">
    <location>
        <begin position="154"/>
        <end position="192"/>
    </location>
</feature>
<reference evidence="2" key="1">
    <citation type="submission" date="2020-08" db="EMBL/GenBank/DDBJ databases">
        <title>Genome sequencing and assembly of the red palm weevil Rhynchophorus ferrugineus.</title>
        <authorList>
            <person name="Dias G.B."/>
            <person name="Bergman C.M."/>
            <person name="Manee M."/>
        </authorList>
    </citation>
    <scope>NUCLEOTIDE SEQUENCE</scope>
    <source>
        <strain evidence="2">AA-2017</strain>
        <tissue evidence="2">Whole larva</tissue>
    </source>
</reference>
<evidence type="ECO:0000256" key="1">
    <source>
        <dbReference type="SAM" id="Coils"/>
    </source>
</evidence>
<accession>A0A834I006</accession>
<evidence type="ECO:0000313" key="2">
    <source>
        <dbReference type="EMBL" id="KAF7269992.1"/>
    </source>
</evidence>
<sequence length="248" mass="28801">MPERYVLCHITEKSEELLRRDVNSQSHKLLKALEEKFNLQQEILNQANEKDAANMKISNMCQNLQKDFKIYNIDRIEQLKNALSKIKSLNKQLESLDKLGAEFNITLDISRSLESETLHAEENCVPQQKSEQQCILNREREKLKGRCKFTDEQNNLLLDQIQQLTTQLNILQAAVTKQLEETKSQMEVKEQETEVSVLSGANHETLNAITNSNKLLTKYLSVEIITMQLRVKKLHLKSLHYQKINVIQ</sequence>
<dbReference type="AlphaFoldDB" id="A0A834I006"/>
<dbReference type="EMBL" id="JAACXV010014151">
    <property type="protein sequence ID" value="KAF7269992.1"/>
    <property type="molecule type" value="Genomic_DNA"/>
</dbReference>
<dbReference type="Proteomes" id="UP000625711">
    <property type="component" value="Unassembled WGS sequence"/>
</dbReference>
<organism evidence="2 3">
    <name type="scientific">Rhynchophorus ferrugineus</name>
    <name type="common">Red palm weevil</name>
    <name type="synonym">Curculio ferrugineus</name>
    <dbReference type="NCBI Taxonomy" id="354439"/>
    <lineage>
        <taxon>Eukaryota</taxon>
        <taxon>Metazoa</taxon>
        <taxon>Ecdysozoa</taxon>
        <taxon>Arthropoda</taxon>
        <taxon>Hexapoda</taxon>
        <taxon>Insecta</taxon>
        <taxon>Pterygota</taxon>
        <taxon>Neoptera</taxon>
        <taxon>Endopterygota</taxon>
        <taxon>Coleoptera</taxon>
        <taxon>Polyphaga</taxon>
        <taxon>Cucujiformia</taxon>
        <taxon>Curculionidae</taxon>
        <taxon>Dryophthorinae</taxon>
        <taxon>Rhynchophorus</taxon>
    </lineage>
</organism>
<proteinExistence type="predicted"/>
<protein>
    <submittedName>
        <fullName evidence="2">Uncharacterized protein</fullName>
    </submittedName>
</protein>
<comment type="caution">
    <text evidence="2">The sequence shown here is derived from an EMBL/GenBank/DDBJ whole genome shotgun (WGS) entry which is preliminary data.</text>
</comment>
<name>A0A834I006_RHYFE</name>
<keyword evidence="3" id="KW-1185">Reference proteome</keyword>